<dbReference type="InterPro" id="IPR002516">
    <property type="entry name" value="Glyco_trans_11"/>
</dbReference>
<dbReference type="GO" id="GO:0008107">
    <property type="term" value="F:galactoside 2-alpha-L-fucosyltransferase activity"/>
    <property type="evidence" value="ECO:0007669"/>
    <property type="project" value="InterPro"/>
</dbReference>
<evidence type="ECO:0000256" key="2">
    <source>
        <dbReference type="ARBA" id="ARBA00022679"/>
    </source>
</evidence>
<dbReference type="PANTHER" id="PTHR11927">
    <property type="entry name" value="GALACTOSIDE 2-L-FUCOSYLTRANSFERASE"/>
    <property type="match status" value="1"/>
</dbReference>
<comment type="caution">
    <text evidence="3">The sequence shown here is derived from an EMBL/GenBank/DDBJ whole genome shotgun (WGS) entry which is preliminary data.</text>
</comment>
<dbReference type="GO" id="GO:0016020">
    <property type="term" value="C:membrane"/>
    <property type="evidence" value="ECO:0007669"/>
    <property type="project" value="InterPro"/>
</dbReference>
<keyword evidence="4" id="KW-1185">Reference proteome</keyword>
<dbReference type="Gene3D" id="3.40.50.11350">
    <property type="match status" value="2"/>
</dbReference>
<dbReference type="Pfam" id="PF01531">
    <property type="entry name" value="Glyco_transf_11"/>
    <property type="match status" value="1"/>
</dbReference>
<keyword evidence="1" id="KW-0328">Glycosyltransferase</keyword>
<proteinExistence type="predicted"/>
<evidence type="ECO:0000313" key="4">
    <source>
        <dbReference type="Proteomes" id="UP000295668"/>
    </source>
</evidence>
<dbReference type="PANTHER" id="PTHR11927:SF9">
    <property type="entry name" value="L-FUCOSYLTRANSFERASE"/>
    <property type="match status" value="1"/>
</dbReference>
<evidence type="ECO:0008006" key="5">
    <source>
        <dbReference type="Google" id="ProtNLM"/>
    </source>
</evidence>
<keyword evidence="2" id="KW-0808">Transferase</keyword>
<reference evidence="3 4" key="1">
    <citation type="submission" date="2019-02" db="EMBL/GenBank/DDBJ databases">
        <title>Pedobacter sp. nov., a novel speices isolated from soil of pinguins habitat in Antarcitica.</title>
        <authorList>
            <person name="He R.-H."/>
        </authorList>
    </citation>
    <scope>NUCLEOTIDE SEQUENCE [LARGE SCALE GENOMIC DNA]</scope>
    <source>
        <strain evidence="3 4">E01020</strain>
    </source>
</reference>
<dbReference type="GO" id="GO:0005975">
    <property type="term" value="P:carbohydrate metabolic process"/>
    <property type="evidence" value="ECO:0007669"/>
    <property type="project" value="InterPro"/>
</dbReference>
<dbReference type="AlphaFoldDB" id="A0A4R5MLK9"/>
<sequence length="310" mass="36282">MVIINSQSSQLCNRLFGFSSFIANSLTYKYKLVNIGFYKYKSYFEATDHNYFDGYPITIKRSFSYKLDHLYSNVFKNWFTFTHRRFGKTPTLKKFYHTNFSNDITQKIFDLNDSNFVADAQNKVILAQGWMFRDLQNLRKHRETICKFFTPVKPYQTEINRIANEVKIKADVVIGVHIRRGDYKEFANGKWFFTDENYASWMHALKSEYSAIGKTCVFLITSNDMVEIDKFAGLDVIVEPRHFIIDLYLLAKCDAIIGPPSTFSQWAAFYGNKPLTMLLNVNQKIGIAKQNPNLLPEENFSEKELYKFVI</sequence>
<organism evidence="3 4">
    <name type="scientific">Pedobacter changchengzhani</name>
    <dbReference type="NCBI Taxonomy" id="2529274"/>
    <lineage>
        <taxon>Bacteria</taxon>
        <taxon>Pseudomonadati</taxon>
        <taxon>Bacteroidota</taxon>
        <taxon>Sphingobacteriia</taxon>
        <taxon>Sphingobacteriales</taxon>
        <taxon>Sphingobacteriaceae</taxon>
        <taxon>Pedobacter</taxon>
    </lineage>
</organism>
<dbReference type="RefSeq" id="WP_133262687.1">
    <property type="nucleotide sequence ID" value="NZ_SJCY01000006.1"/>
</dbReference>
<dbReference type="Proteomes" id="UP000295668">
    <property type="component" value="Unassembled WGS sequence"/>
</dbReference>
<gene>
    <name evidence="3" type="ORF">EZJ43_10625</name>
</gene>
<name>A0A4R5MLK9_9SPHI</name>
<evidence type="ECO:0000256" key="1">
    <source>
        <dbReference type="ARBA" id="ARBA00022676"/>
    </source>
</evidence>
<dbReference type="EMBL" id="SJCY01000006">
    <property type="protein sequence ID" value="TDG36125.1"/>
    <property type="molecule type" value="Genomic_DNA"/>
</dbReference>
<evidence type="ECO:0000313" key="3">
    <source>
        <dbReference type="EMBL" id="TDG36125.1"/>
    </source>
</evidence>
<protein>
    <recommendedName>
        <fullName evidence="5">Glycosyl transferase family 11</fullName>
    </recommendedName>
</protein>
<accession>A0A4R5MLK9</accession>
<dbReference type="OrthoDB" id="639736at2"/>